<organism evidence="1 3">
    <name type="scientific">Prunus armeniaca</name>
    <name type="common">Apricot</name>
    <name type="synonym">Armeniaca vulgaris</name>
    <dbReference type="NCBI Taxonomy" id="36596"/>
    <lineage>
        <taxon>Eukaryota</taxon>
        <taxon>Viridiplantae</taxon>
        <taxon>Streptophyta</taxon>
        <taxon>Embryophyta</taxon>
        <taxon>Tracheophyta</taxon>
        <taxon>Spermatophyta</taxon>
        <taxon>Magnoliopsida</taxon>
        <taxon>eudicotyledons</taxon>
        <taxon>Gunneridae</taxon>
        <taxon>Pentapetalae</taxon>
        <taxon>rosids</taxon>
        <taxon>fabids</taxon>
        <taxon>Rosales</taxon>
        <taxon>Rosaceae</taxon>
        <taxon>Amygdaloideae</taxon>
        <taxon>Amygdaleae</taxon>
        <taxon>Prunus</taxon>
    </lineage>
</organism>
<evidence type="ECO:0008006" key="5">
    <source>
        <dbReference type="Google" id="ProtNLM"/>
    </source>
</evidence>
<dbReference type="Proteomes" id="UP000507245">
    <property type="component" value="Unassembled WGS sequence"/>
</dbReference>
<dbReference type="OrthoDB" id="1436718at2759"/>
<dbReference type="Proteomes" id="UP000507222">
    <property type="component" value="Unassembled WGS sequence"/>
</dbReference>
<evidence type="ECO:0000313" key="1">
    <source>
        <dbReference type="EMBL" id="CAB4286326.1"/>
    </source>
</evidence>
<dbReference type="EMBL" id="CAEKKB010000007">
    <property type="protein sequence ID" value="CAB4316708.1"/>
    <property type="molecule type" value="Genomic_DNA"/>
</dbReference>
<evidence type="ECO:0000313" key="2">
    <source>
        <dbReference type="EMBL" id="CAB4316708.1"/>
    </source>
</evidence>
<accession>A0A6J5VBF1</accession>
<name>A0A6J5VBF1_PRUAR</name>
<sequence>MESVFLCCMDWIISDGMKETLLNLVSFQEVKDAAFNMGTLKALGPDGFQWVFYYRFWQQIHAEV</sequence>
<evidence type="ECO:0000313" key="3">
    <source>
        <dbReference type="Proteomes" id="UP000507222"/>
    </source>
</evidence>
<keyword evidence="4" id="KW-1185">Reference proteome</keyword>
<protein>
    <recommendedName>
        <fullName evidence="5">Reverse transcriptase domain-containing protein</fullName>
    </recommendedName>
</protein>
<reference evidence="4" key="1">
    <citation type="journal article" date="2020" name="Genome Biol.">
        <title>Gamete binning: chromosome-level and haplotype-resolved genome assembly enabled by high-throughput single-cell sequencing of gamete genomes.</title>
        <authorList>
            <person name="Campoy J.A."/>
            <person name="Sun H."/>
            <person name="Goel M."/>
            <person name="Jiao W.-B."/>
            <person name="Folz-Donahue K."/>
            <person name="Wang N."/>
            <person name="Rubio M."/>
            <person name="Liu C."/>
            <person name="Kukat C."/>
            <person name="Ruiz D."/>
            <person name="Huettel B."/>
            <person name="Schneeberger K."/>
        </authorList>
    </citation>
    <scope>NUCLEOTIDE SEQUENCE [LARGE SCALE GENOMIC DNA]</scope>
    <source>
        <strain evidence="4">cv. Rojo Pasion</strain>
    </source>
</reference>
<dbReference type="AlphaFoldDB" id="A0A6J5VBF1"/>
<gene>
    <name evidence="1" type="ORF">CURHAP_LOCUS43446</name>
    <name evidence="2" type="ORF">ORAREDHAP_LOCUS42855</name>
</gene>
<reference evidence="1 3" key="2">
    <citation type="submission" date="2020-05" db="EMBL/GenBank/DDBJ databases">
        <authorList>
            <person name="Campoy J."/>
            <person name="Schneeberger K."/>
            <person name="Spophaly S."/>
        </authorList>
    </citation>
    <scope>NUCLEOTIDE SEQUENCE [LARGE SCALE GENOMIC DNA]</scope>
    <source>
        <strain evidence="1">PruArmRojPasFocal</strain>
    </source>
</reference>
<evidence type="ECO:0000313" key="4">
    <source>
        <dbReference type="Proteomes" id="UP000507245"/>
    </source>
</evidence>
<proteinExistence type="predicted"/>
<dbReference type="EMBL" id="CAEKDK010000007">
    <property type="protein sequence ID" value="CAB4286326.1"/>
    <property type="molecule type" value="Genomic_DNA"/>
</dbReference>